<reference evidence="1" key="1">
    <citation type="submission" date="2019-08" db="EMBL/GenBank/DDBJ databases">
        <authorList>
            <person name="Kucharzyk K."/>
            <person name="Murdoch R.W."/>
            <person name="Higgins S."/>
            <person name="Loffler F."/>
        </authorList>
    </citation>
    <scope>NUCLEOTIDE SEQUENCE</scope>
</reference>
<dbReference type="SUPFAM" id="SSF140663">
    <property type="entry name" value="TTHA0068-like"/>
    <property type="match status" value="1"/>
</dbReference>
<dbReference type="EMBL" id="VSSQ01012694">
    <property type="protein sequence ID" value="MPM49834.1"/>
    <property type="molecule type" value="Genomic_DNA"/>
</dbReference>
<dbReference type="PANTHER" id="PTHR34796">
    <property type="entry name" value="EXPRESSED PROTEIN"/>
    <property type="match status" value="1"/>
</dbReference>
<proteinExistence type="predicted"/>
<accession>A0A645AJK2</accession>
<dbReference type="InterPro" id="IPR023203">
    <property type="entry name" value="TTHA0068_sf"/>
</dbReference>
<dbReference type="PANTHER" id="PTHR34796:SF1">
    <property type="entry name" value="EXPRESSED PROTEIN"/>
    <property type="match status" value="1"/>
</dbReference>
<dbReference type="AlphaFoldDB" id="A0A645AJK2"/>
<gene>
    <name evidence="1" type="ORF">SDC9_96566</name>
</gene>
<name>A0A645AJK2_9ZZZZ</name>
<evidence type="ECO:0000313" key="1">
    <source>
        <dbReference type="EMBL" id="MPM49834.1"/>
    </source>
</evidence>
<dbReference type="Pfam" id="PF03745">
    <property type="entry name" value="DUF309"/>
    <property type="match status" value="1"/>
</dbReference>
<sequence>MKSDLPEEVQRGIRLFNQAEFFAAHEALENAWRAEQGTVRLLYQGILQVGVGCYHIQRGNYIGADHLLQRGLKLLDPFAPNPHGIDLALLIQEASQLKKFVERALKVPSEHYETPAFPQIRFLQE</sequence>
<protein>
    <recommendedName>
        <fullName evidence="2">DUF309 domain-containing protein</fullName>
    </recommendedName>
</protein>
<organism evidence="1">
    <name type="scientific">bioreactor metagenome</name>
    <dbReference type="NCBI Taxonomy" id="1076179"/>
    <lineage>
        <taxon>unclassified sequences</taxon>
        <taxon>metagenomes</taxon>
        <taxon>ecological metagenomes</taxon>
    </lineage>
</organism>
<evidence type="ECO:0008006" key="2">
    <source>
        <dbReference type="Google" id="ProtNLM"/>
    </source>
</evidence>
<comment type="caution">
    <text evidence="1">The sequence shown here is derived from an EMBL/GenBank/DDBJ whole genome shotgun (WGS) entry which is preliminary data.</text>
</comment>
<dbReference type="InterPro" id="IPR005500">
    <property type="entry name" value="DUF309"/>
</dbReference>
<dbReference type="Gene3D" id="1.10.3450.10">
    <property type="entry name" value="TTHA0068-like"/>
    <property type="match status" value="1"/>
</dbReference>